<dbReference type="OrthoDB" id="9178040at2"/>
<dbReference type="PRINTS" id="PR00039">
    <property type="entry name" value="HTHLYSR"/>
</dbReference>
<dbReference type="SUPFAM" id="SSF53850">
    <property type="entry name" value="Periplasmic binding protein-like II"/>
    <property type="match status" value="1"/>
</dbReference>
<dbReference type="Proteomes" id="UP000295794">
    <property type="component" value="Unassembled WGS sequence"/>
</dbReference>
<dbReference type="GO" id="GO:0003700">
    <property type="term" value="F:DNA-binding transcription factor activity"/>
    <property type="evidence" value="ECO:0007669"/>
    <property type="project" value="InterPro"/>
</dbReference>
<keyword evidence="3" id="KW-0238">DNA-binding</keyword>
<name>A0A377Q6T6_9NEIS</name>
<dbReference type="RefSeq" id="WP_115227247.1">
    <property type="nucleotide sequence ID" value="NZ_CAWOLO010000002.1"/>
</dbReference>
<evidence type="ECO:0000256" key="1">
    <source>
        <dbReference type="ARBA" id="ARBA00009437"/>
    </source>
</evidence>
<dbReference type="PANTHER" id="PTHR30537">
    <property type="entry name" value="HTH-TYPE TRANSCRIPTIONAL REGULATOR"/>
    <property type="match status" value="1"/>
</dbReference>
<evidence type="ECO:0000313" key="9">
    <source>
        <dbReference type="Proteomes" id="UP000295794"/>
    </source>
</evidence>
<proteinExistence type="inferred from homology"/>
<dbReference type="Gene3D" id="1.10.10.10">
    <property type="entry name" value="Winged helix-like DNA-binding domain superfamily/Winged helix DNA-binding domain"/>
    <property type="match status" value="1"/>
</dbReference>
<dbReference type="GO" id="GO:0043565">
    <property type="term" value="F:sequence-specific DNA binding"/>
    <property type="evidence" value="ECO:0007669"/>
    <property type="project" value="TreeGrafter"/>
</dbReference>
<reference evidence="6 8" key="1">
    <citation type="submission" date="2018-06" db="EMBL/GenBank/DDBJ databases">
        <authorList>
            <consortium name="Pathogen Informatics"/>
            <person name="Doyle S."/>
        </authorList>
    </citation>
    <scope>NUCLEOTIDE SEQUENCE [LARGE SCALE GENOMIC DNA]</scope>
    <source>
        <strain evidence="6 8">NCTC11159</strain>
    </source>
</reference>
<feature type="domain" description="HTH lysR-type" evidence="5">
    <location>
        <begin position="1"/>
        <end position="59"/>
    </location>
</feature>
<evidence type="ECO:0000256" key="3">
    <source>
        <dbReference type="ARBA" id="ARBA00023125"/>
    </source>
</evidence>
<accession>A0A377Q6T6</accession>
<dbReference type="InterPro" id="IPR000847">
    <property type="entry name" value="LysR_HTH_N"/>
</dbReference>
<dbReference type="Gene3D" id="3.40.190.290">
    <property type="match status" value="1"/>
</dbReference>
<reference evidence="7 9" key="2">
    <citation type="submission" date="2019-03" db="EMBL/GenBank/DDBJ databases">
        <title>Genomic Encyclopedia of Type Strains, Phase IV (KMG-IV): sequencing the most valuable type-strain genomes for metagenomic binning, comparative biology and taxonomic classification.</title>
        <authorList>
            <person name="Goeker M."/>
        </authorList>
    </citation>
    <scope>NUCLEOTIDE SEQUENCE [LARGE SCALE GENOMIC DNA]</scope>
    <source>
        <strain evidence="7 9">DSM 3764</strain>
    </source>
</reference>
<dbReference type="EMBL" id="UGHR01000001">
    <property type="protein sequence ID" value="STQ90984.1"/>
    <property type="molecule type" value="Genomic_DNA"/>
</dbReference>
<keyword evidence="4" id="KW-0804">Transcription</keyword>
<dbReference type="Pfam" id="PF03466">
    <property type="entry name" value="LysR_substrate"/>
    <property type="match status" value="1"/>
</dbReference>
<dbReference type="PROSITE" id="PS50931">
    <property type="entry name" value="HTH_LYSR"/>
    <property type="match status" value="1"/>
</dbReference>
<dbReference type="Proteomes" id="UP000255108">
    <property type="component" value="Unassembled WGS sequence"/>
</dbReference>
<comment type="similarity">
    <text evidence="1">Belongs to the LysR transcriptional regulatory family.</text>
</comment>
<protein>
    <submittedName>
        <fullName evidence="6">D-malate degradation protein R</fullName>
    </submittedName>
    <submittedName>
        <fullName evidence="7">LysR family transcriptional regulator</fullName>
    </submittedName>
</protein>
<dbReference type="PANTHER" id="PTHR30537:SF5">
    <property type="entry name" value="HTH-TYPE TRANSCRIPTIONAL ACTIVATOR TTDR-RELATED"/>
    <property type="match status" value="1"/>
</dbReference>
<sequence>MDRFHQMSVYVAVAETESFAAGARKLGMSPPAVTRAVAALEDDLGVKLLNRTTRYVRATDAGLRYLDDARRILAEVQEADEVAAGVNAEPRGHLVVTAPVLFGQQFVMPSVVGFLRRYPDVDVSALFLDRVVNMLEEGVDVGIRIGPLPDSSMRAIRVGQVRRVLCASPEYLAQQGIPNTPADLLKHQIVAASSISPTIEWKFGDDDANKAIRIKPRLTVTSNDGAIAAVRHGAGITRLLSYQVAGLLQSGELKTVLGEFEAKPLPIHIVHREGRHGSAKIRAFVDFMAQALKENSALN</sequence>
<evidence type="ECO:0000256" key="4">
    <source>
        <dbReference type="ARBA" id="ARBA00023163"/>
    </source>
</evidence>
<dbReference type="CDD" id="cd08471">
    <property type="entry name" value="PBP2_CrgA_like_2"/>
    <property type="match status" value="1"/>
</dbReference>
<keyword evidence="2" id="KW-0805">Transcription regulation</keyword>
<dbReference type="InterPro" id="IPR005119">
    <property type="entry name" value="LysR_subst-bd"/>
</dbReference>
<evidence type="ECO:0000313" key="6">
    <source>
        <dbReference type="EMBL" id="STQ90984.1"/>
    </source>
</evidence>
<dbReference type="InterPro" id="IPR058163">
    <property type="entry name" value="LysR-type_TF_proteobact-type"/>
</dbReference>
<dbReference type="InterPro" id="IPR036390">
    <property type="entry name" value="WH_DNA-bd_sf"/>
</dbReference>
<dbReference type="SUPFAM" id="SSF46785">
    <property type="entry name" value="Winged helix' DNA-binding domain"/>
    <property type="match status" value="1"/>
</dbReference>
<evidence type="ECO:0000259" key="5">
    <source>
        <dbReference type="PROSITE" id="PS50931"/>
    </source>
</evidence>
<organism evidence="6 8">
    <name type="scientific">Iodobacter fluviatilis</name>
    <dbReference type="NCBI Taxonomy" id="537"/>
    <lineage>
        <taxon>Bacteria</taxon>
        <taxon>Pseudomonadati</taxon>
        <taxon>Pseudomonadota</taxon>
        <taxon>Betaproteobacteria</taxon>
        <taxon>Neisseriales</taxon>
        <taxon>Chitinibacteraceae</taxon>
        <taxon>Iodobacter</taxon>
    </lineage>
</organism>
<dbReference type="Pfam" id="PF00126">
    <property type="entry name" value="HTH_1"/>
    <property type="match status" value="1"/>
</dbReference>
<dbReference type="InterPro" id="IPR036388">
    <property type="entry name" value="WH-like_DNA-bd_sf"/>
</dbReference>
<dbReference type="EMBL" id="SMBT01000002">
    <property type="protein sequence ID" value="TCU89614.1"/>
    <property type="molecule type" value="Genomic_DNA"/>
</dbReference>
<dbReference type="GO" id="GO:0006351">
    <property type="term" value="P:DNA-templated transcription"/>
    <property type="evidence" value="ECO:0007669"/>
    <property type="project" value="TreeGrafter"/>
</dbReference>
<evidence type="ECO:0000313" key="7">
    <source>
        <dbReference type="EMBL" id="TCU89614.1"/>
    </source>
</evidence>
<evidence type="ECO:0000313" key="8">
    <source>
        <dbReference type="Proteomes" id="UP000255108"/>
    </source>
</evidence>
<dbReference type="AlphaFoldDB" id="A0A377Q6T6"/>
<keyword evidence="9" id="KW-1185">Reference proteome</keyword>
<dbReference type="FunFam" id="1.10.10.10:FF:000001">
    <property type="entry name" value="LysR family transcriptional regulator"/>
    <property type="match status" value="1"/>
</dbReference>
<evidence type="ECO:0000256" key="2">
    <source>
        <dbReference type="ARBA" id="ARBA00023015"/>
    </source>
</evidence>
<gene>
    <name evidence="6" type="primary">dmlR_6</name>
    <name evidence="7" type="ORF">EV682_102530</name>
    <name evidence="6" type="ORF">NCTC11159_02055</name>
</gene>